<dbReference type="Pfam" id="PF12833">
    <property type="entry name" value="HTH_18"/>
    <property type="match status" value="1"/>
</dbReference>
<dbReference type="Gene3D" id="2.60.120.10">
    <property type="entry name" value="Jelly Rolls"/>
    <property type="match status" value="1"/>
</dbReference>
<evidence type="ECO:0000256" key="3">
    <source>
        <dbReference type="ARBA" id="ARBA00023163"/>
    </source>
</evidence>
<dbReference type="InterPro" id="IPR037923">
    <property type="entry name" value="HTH-like"/>
</dbReference>
<evidence type="ECO:0000256" key="2">
    <source>
        <dbReference type="ARBA" id="ARBA00023125"/>
    </source>
</evidence>
<dbReference type="SUPFAM" id="SSF46689">
    <property type="entry name" value="Homeodomain-like"/>
    <property type="match status" value="2"/>
</dbReference>
<dbReference type="SMART" id="SM00342">
    <property type="entry name" value="HTH_ARAC"/>
    <property type="match status" value="1"/>
</dbReference>
<dbReference type="SUPFAM" id="SSF51215">
    <property type="entry name" value="Regulatory protein AraC"/>
    <property type="match status" value="1"/>
</dbReference>
<dbReference type="InterPro" id="IPR013096">
    <property type="entry name" value="Cupin_2"/>
</dbReference>
<dbReference type="EMBL" id="DWYC01000086">
    <property type="protein sequence ID" value="HJB57721.1"/>
    <property type="molecule type" value="Genomic_DNA"/>
</dbReference>
<dbReference type="GO" id="GO:0003700">
    <property type="term" value="F:DNA-binding transcription factor activity"/>
    <property type="evidence" value="ECO:0007669"/>
    <property type="project" value="InterPro"/>
</dbReference>
<evidence type="ECO:0000313" key="5">
    <source>
        <dbReference type="EMBL" id="HJB57721.1"/>
    </source>
</evidence>
<gene>
    <name evidence="5" type="ORF">H9714_09240</name>
</gene>
<dbReference type="Gene3D" id="1.10.10.60">
    <property type="entry name" value="Homeodomain-like"/>
    <property type="match status" value="2"/>
</dbReference>
<comment type="caution">
    <text evidence="5">The sequence shown here is derived from an EMBL/GenBank/DDBJ whole genome shotgun (WGS) entry which is preliminary data.</text>
</comment>
<dbReference type="InterPro" id="IPR018060">
    <property type="entry name" value="HTH_AraC"/>
</dbReference>
<evidence type="ECO:0000313" key="6">
    <source>
        <dbReference type="Proteomes" id="UP000824208"/>
    </source>
</evidence>
<dbReference type="InterPro" id="IPR009057">
    <property type="entry name" value="Homeodomain-like_sf"/>
</dbReference>
<keyword evidence="1" id="KW-0805">Transcription regulation</keyword>
<name>A0A9D2S6F5_9FIRM</name>
<dbReference type="PANTHER" id="PTHR43280:SF2">
    <property type="entry name" value="HTH-TYPE TRANSCRIPTIONAL REGULATOR EXSA"/>
    <property type="match status" value="1"/>
</dbReference>
<accession>A0A9D2S6F5</accession>
<evidence type="ECO:0000256" key="1">
    <source>
        <dbReference type="ARBA" id="ARBA00023015"/>
    </source>
</evidence>
<dbReference type="Proteomes" id="UP000824208">
    <property type="component" value="Unassembled WGS sequence"/>
</dbReference>
<dbReference type="Pfam" id="PF07883">
    <property type="entry name" value="Cupin_2"/>
    <property type="match status" value="1"/>
</dbReference>
<dbReference type="AlphaFoldDB" id="A0A9D2S6F5"/>
<keyword evidence="3" id="KW-0804">Transcription</keyword>
<reference evidence="5" key="2">
    <citation type="submission" date="2021-04" db="EMBL/GenBank/DDBJ databases">
        <authorList>
            <person name="Gilroy R."/>
        </authorList>
    </citation>
    <scope>NUCLEOTIDE SEQUENCE</scope>
    <source>
        <strain evidence="5">CHK189-11263</strain>
    </source>
</reference>
<protein>
    <submittedName>
        <fullName evidence="5">AraC family transcriptional regulator</fullName>
    </submittedName>
</protein>
<dbReference type="PANTHER" id="PTHR43280">
    <property type="entry name" value="ARAC-FAMILY TRANSCRIPTIONAL REGULATOR"/>
    <property type="match status" value="1"/>
</dbReference>
<sequence length="321" mass="36837">MNDEFEIVTHKNLPGLQVFFVDLRYREPHAHSDLECCLLLEGRAEIKAQGQSLPLEPDDFALLRPCLPHEIRAVGESALFLTIQVQPGLCRNACPAEGLDFAFRSGRQCLPEEEMQAVRSRALDLARAYWEREDGFAFRCMAQLNWLLYSLTRYIPRENGARTGRQEVRDQRVRRLLHYLETHCQQKLLLSELAEREGLTVSYLSHFFKENLHVTFQEYLAGLRCEKARQLLLNPGYTLLDVSVESGFSDVKYLNRAFAARYGCTPREYRRQGMDGDWTGPAPGRRAAQTCFTQRQSLELLNRLTGGNAGAWQEGAYMNLK</sequence>
<dbReference type="InterPro" id="IPR014710">
    <property type="entry name" value="RmlC-like_jellyroll"/>
</dbReference>
<dbReference type="GO" id="GO:0043565">
    <property type="term" value="F:sequence-specific DNA binding"/>
    <property type="evidence" value="ECO:0007669"/>
    <property type="project" value="InterPro"/>
</dbReference>
<organism evidence="5 6">
    <name type="scientific">Candidatus Flavonifractor intestinipullorum</name>
    <dbReference type="NCBI Taxonomy" id="2838587"/>
    <lineage>
        <taxon>Bacteria</taxon>
        <taxon>Bacillati</taxon>
        <taxon>Bacillota</taxon>
        <taxon>Clostridia</taxon>
        <taxon>Eubacteriales</taxon>
        <taxon>Oscillospiraceae</taxon>
        <taxon>Flavonifractor</taxon>
    </lineage>
</organism>
<evidence type="ECO:0000259" key="4">
    <source>
        <dbReference type="PROSITE" id="PS01124"/>
    </source>
</evidence>
<proteinExistence type="predicted"/>
<reference evidence="5" key="1">
    <citation type="journal article" date="2021" name="PeerJ">
        <title>Extensive microbial diversity within the chicken gut microbiome revealed by metagenomics and culture.</title>
        <authorList>
            <person name="Gilroy R."/>
            <person name="Ravi A."/>
            <person name="Getino M."/>
            <person name="Pursley I."/>
            <person name="Horton D.L."/>
            <person name="Alikhan N.F."/>
            <person name="Baker D."/>
            <person name="Gharbi K."/>
            <person name="Hall N."/>
            <person name="Watson M."/>
            <person name="Adriaenssens E.M."/>
            <person name="Foster-Nyarko E."/>
            <person name="Jarju S."/>
            <person name="Secka A."/>
            <person name="Antonio M."/>
            <person name="Oren A."/>
            <person name="Chaudhuri R.R."/>
            <person name="La Ragione R."/>
            <person name="Hildebrand F."/>
            <person name="Pallen M.J."/>
        </authorList>
    </citation>
    <scope>NUCLEOTIDE SEQUENCE</scope>
    <source>
        <strain evidence="5">CHK189-11263</strain>
    </source>
</reference>
<feature type="domain" description="HTH araC/xylS-type" evidence="4">
    <location>
        <begin position="174"/>
        <end position="272"/>
    </location>
</feature>
<dbReference type="PROSITE" id="PS01124">
    <property type="entry name" value="HTH_ARAC_FAMILY_2"/>
    <property type="match status" value="1"/>
</dbReference>
<keyword evidence="2" id="KW-0238">DNA-binding</keyword>